<dbReference type="AlphaFoldDB" id="A0A919U4U8"/>
<sequence>MSRDWVHWHQEYDTPGSSLDRRLEVVRRELRKALGTSPAEPDGTRRVISICAGEGRDVLPVIAEHDRRVHALLIELDPVLARRAGETADDLGLSRVEVRTADAGEADAYLDVPPAHVLLACGVFGNISAADVRRTIAALPTLLVPGGIVIWTRARGDNGTEPAQEIRALFAEHGFTELSFTAPDDARFRVGMHRLAGAARHGALSGRLFTF</sequence>
<dbReference type="CDD" id="cd02440">
    <property type="entry name" value="AdoMet_MTases"/>
    <property type="match status" value="1"/>
</dbReference>
<comment type="caution">
    <text evidence="2">The sequence shown here is derived from an EMBL/GenBank/DDBJ whole genome shotgun (WGS) entry which is preliminary data.</text>
</comment>
<keyword evidence="3" id="KW-1185">Reference proteome</keyword>
<dbReference type="InterPro" id="IPR022744">
    <property type="entry name" value="MeTrfase_dom_put"/>
</dbReference>
<organism evidence="2 3">
    <name type="scientific">Dactylosporangium siamense</name>
    <dbReference type="NCBI Taxonomy" id="685454"/>
    <lineage>
        <taxon>Bacteria</taxon>
        <taxon>Bacillati</taxon>
        <taxon>Actinomycetota</taxon>
        <taxon>Actinomycetes</taxon>
        <taxon>Micromonosporales</taxon>
        <taxon>Micromonosporaceae</taxon>
        <taxon>Dactylosporangium</taxon>
    </lineage>
</organism>
<dbReference type="InterPro" id="IPR029063">
    <property type="entry name" value="SAM-dependent_MTases_sf"/>
</dbReference>
<evidence type="ECO:0000313" key="3">
    <source>
        <dbReference type="Proteomes" id="UP000660611"/>
    </source>
</evidence>
<reference evidence="2" key="1">
    <citation type="submission" date="2021-01" db="EMBL/GenBank/DDBJ databases">
        <title>Whole genome shotgun sequence of Dactylosporangium siamense NBRC 106093.</title>
        <authorList>
            <person name="Komaki H."/>
            <person name="Tamura T."/>
        </authorList>
    </citation>
    <scope>NUCLEOTIDE SEQUENCE</scope>
    <source>
        <strain evidence="2">NBRC 106093</strain>
    </source>
</reference>
<dbReference type="Proteomes" id="UP000660611">
    <property type="component" value="Unassembled WGS sequence"/>
</dbReference>
<dbReference type="Gene3D" id="3.40.50.150">
    <property type="entry name" value="Vaccinia Virus protein VP39"/>
    <property type="match status" value="1"/>
</dbReference>
<gene>
    <name evidence="2" type="ORF">Dsi01nite_005750</name>
</gene>
<feature type="domain" description="Methyltransferase" evidence="1">
    <location>
        <begin position="29"/>
        <end position="153"/>
    </location>
</feature>
<name>A0A919U4U8_9ACTN</name>
<dbReference type="RefSeq" id="WP_203844406.1">
    <property type="nucleotide sequence ID" value="NZ_BAAAVW010000005.1"/>
</dbReference>
<dbReference type="SUPFAM" id="SSF53335">
    <property type="entry name" value="S-adenosyl-L-methionine-dependent methyltransferases"/>
    <property type="match status" value="1"/>
</dbReference>
<accession>A0A919U4U8</accession>
<protein>
    <recommendedName>
        <fullName evidence="1">Methyltransferase domain-containing protein</fullName>
    </recommendedName>
</protein>
<proteinExistence type="predicted"/>
<dbReference type="EMBL" id="BONQ01000014">
    <property type="protein sequence ID" value="GIG42534.1"/>
    <property type="molecule type" value="Genomic_DNA"/>
</dbReference>
<evidence type="ECO:0000313" key="2">
    <source>
        <dbReference type="EMBL" id="GIG42534.1"/>
    </source>
</evidence>
<evidence type="ECO:0000259" key="1">
    <source>
        <dbReference type="Pfam" id="PF12147"/>
    </source>
</evidence>
<dbReference type="Pfam" id="PF12147">
    <property type="entry name" value="Methyltransf_20"/>
    <property type="match status" value="1"/>
</dbReference>